<reference evidence="1" key="1">
    <citation type="submission" date="2015-12" db="EMBL/GenBank/DDBJ databases">
        <title>Update maize B73 reference genome by single molecule sequencing technologies.</title>
        <authorList>
            <consortium name="Maize Genome Sequencing Project"/>
            <person name="Ware D."/>
        </authorList>
    </citation>
    <scope>NUCLEOTIDE SEQUENCE [LARGE SCALE GENOMIC DNA]</scope>
    <source>
        <tissue evidence="1">Seedling</tissue>
    </source>
</reference>
<evidence type="ECO:0000313" key="1">
    <source>
        <dbReference type="EMBL" id="ONM33686.1"/>
    </source>
</evidence>
<sequence>MSASSVVPTLLPDERPDILSLLDAAARPLADVVADFLARFPRERRLRDKMMLHPTGRLIAFAILHQSYSPQTANPYIPILLNVSGKPCQFCDFVYDGRINIFSI</sequence>
<name>A0A1D6MY85_MAIZE</name>
<protein>
    <submittedName>
        <fullName evidence="1">Uncharacterized protein</fullName>
    </submittedName>
</protein>
<dbReference type="EMBL" id="CM007649">
    <property type="protein sequence ID" value="ONM33686.1"/>
    <property type="molecule type" value="Genomic_DNA"/>
</dbReference>
<accession>A0A1D6MY85</accession>
<dbReference type="ExpressionAtlas" id="A0A1D6MY85">
    <property type="expression patterns" value="baseline and differential"/>
</dbReference>
<dbReference type="AlphaFoldDB" id="A0A1D6MY85"/>
<gene>
    <name evidence="1" type="ORF">ZEAMMB73_Zm00001d041789</name>
</gene>
<proteinExistence type="predicted"/>
<organism evidence="1">
    <name type="scientific">Zea mays</name>
    <name type="common">Maize</name>
    <dbReference type="NCBI Taxonomy" id="4577"/>
    <lineage>
        <taxon>Eukaryota</taxon>
        <taxon>Viridiplantae</taxon>
        <taxon>Streptophyta</taxon>
        <taxon>Embryophyta</taxon>
        <taxon>Tracheophyta</taxon>
        <taxon>Spermatophyta</taxon>
        <taxon>Magnoliopsida</taxon>
        <taxon>Liliopsida</taxon>
        <taxon>Poales</taxon>
        <taxon>Poaceae</taxon>
        <taxon>PACMAD clade</taxon>
        <taxon>Panicoideae</taxon>
        <taxon>Andropogonodae</taxon>
        <taxon>Andropogoneae</taxon>
        <taxon>Tripsacinae</taxon>
        <taxon>Zea</taxon>
    </lineage>
</organism>